<dbReference type="InterPro" id="IPR002938">
    <property type="entry name" value="FAD-bd"/>
</dbReference>
<keyword evidence="3" id="KW-0274">FAD</keyword>
<feature type="compositionally biased region" description="Low complexity" evidence="5">
    <location>
        <begin position="591"/>
        <end position="611"/>
    </location>
</feature>
<protein>
    <recommendedName>
        <fullName evidence="6">FAD-binding domain-containing protein</fullName>
    </recommendedName>
</protein>
<comment type="similarity">
    <text evidence="1">Belongs to the paxM FAD-dependent monooxygenase family.</text>
</comment>
<comment type="caution">
    <text evidence="7">The sequence shown here is derived from an EMBL/GenBank/DDBJ whole genome shotgun (WGS) entry which is preliminary data.</text>
</comment>
<dbReference type="InterPro" id="IPR050562">
    <property type="entry name" value="FAD_mOase_fung"/>
</dbReference>
<dbReference type="GO" id="GO:0071949">
    <property type="term" value="F:FAD binding"/>
    <property type="evidence" value="ECO:0007669"/>
    <property type="project" value="InterPro"/>
</dbReference>
<dbReference type="Proteomes" id="UP000726737">
    <property type="component" value="Unassembled WGS sequence"/>
</dbReference>
<reference evidence="7" key="1">
    <citation type="journal article" date="2020" name="Fungal Divers.">
        <title>Resolving the Mortierellaceae phylogeny through synthesis of multi-gene phylogenetics and phylogenomics.</title>
        <authorList>
            <person name="Vandepol N."/>
            <person name="Liber J."/>
            <person name="Desiro A."/>
            <person name="Na H."/>
            <person name="Kennedy M."/>
            <person name="Barry K."/>
            <person name="Grigoriev I.V."/>
            <person name="Miller A.N."/>
            <person name="O'Donnell K."/>
            <person name="Stajich J.E."/>
            <person name="Bonito G."/>
        </authorList>
    </citation>
    <scope>NUCLEOTIDE SEQUENCE</scope>
    <source>
        <strain evidence="7">KOD948</strain>
    </source>
</reference>
<evidence type="ECO:0000259" key="6">
    <source>
        <dbReference type="Pfam" id="PF01494"/>
    </source>
</evidence>
<feature type="domain" description="FAD-binding" evidence="6">
    <location>
        <begin position="7"/>
        <end position="175"/>
    </location>
</feature>
<feature type="region of interest" description="Disordered" evidence="5">
    <location>
        <begin position="769"/>
        <end position="806"/>
    </location>
</feature>
<dbReference type="Pfam" id="PF01494">
    <property type="entry name" value="FAD_binding_3"/>
    <property type="match status" value="1"/>
</dbReference>
<feature type="region of interest" description="Disordered" evidence="5">
    <location>
        <begin position="492"/>
        <end position="534"/>
    </location>
</feature>
<keyword evidence="8" id="KW-1185">Reference proteome</keyword>
<evidence type="ECO:0000256" key="1">
    <source>
        <dbReference type="ARBA" id="ARBA00007992"/>
    </source>
</evidence>
<dbReference type="AlphaFoldDB" id="A0A9P6PU97"/>
<accession>A0A9P6PU97</accession>
<dbReference type="PANTHER" id="PTHR47356">
    <property type="entry name" value="FAD-DEPENDENT MONOOXYGENASE ASQG-RELATED"/>
    <property type="match status" value="1"/>
</dbReference>
<dbReference type="PANTHER" id="PTHR47356:SF2">
    <property type="entry name" value="FAD-BINDING DOMAIN-CONTAINING PROTEIN-RELATED"/>
    <property type="match status" value="1"/>
</dbReference>
<proteinExistence type="inferred from homology"/>
<feature type="region of interest" description="Disordered" evidence="5">
    <location>
        <begin position="561"/>
        <end position="619"/>
    </location>
</feature>
<keyword evidence="2" id="KW-0285">Flavoprotein</keyword>
<feature type="compositionally biased region" description="Basic and acidic residues" evidence="5">
    <location>
        <begin position="499"/>
        <end position="521"/>
    </location>
</feature>
<evidence type="ECO:0000256" key="5">
    <source>
        <dbReference type="SAM" id="MobiDB-lite"/>
    </source>
</evidence>
<dbReference type="OrthoDB" id="655030at2759"/>
<evidence type="ECO:0000313" key="7">
    <source>
        <dbReference type="EMBL" id="KAG0253019.1"/>
    </source>
</evidence>
<feature type="compositionally biased region" description="Low complexity" evidence="5">
    <location>
        <begin position="561"/>
        <end position="572"/>
    </location>
</feature>
<sequence>MAPNPRIIIVGAGIAGLSLANMLECAGMHRYIILEKGAEFRPLGSAICLSAMMLRCFEQMGILPDIIEISKPIVGNVFLDWDLNFVGNLPGLFIGERYGYFNIIMTRPDFHRVLAKRVPAHKIYFSKKVLGLTQTNEHAQVRCSDNTIYTADIVIGADGAYSGIRQSLYKSIQGAPKRSAAKLEKKDLISTLKKIPLISPANHSIGSNAGGGGGVGSRGEPLLPKSDQASLRFDQHAVCGITNPLDPERYPFLKSKGCQVVTVLYKDGFSCWLFPVTQNRICWGIASRTFATAQEQANSDKSLPANFKVSEWGPEAVDELLNLDYVRNQKSPYGGTLSDLFDQTEKGTPIRIMFEDKAFKTWYYKRTVLVGDACHKLIPFSGVGAVHAILDCIVLVNAIYDMPDGEDFTASDINQAFQTYYAQRVESAAAAVKGSAQVASFVSGTGALSNIIRKATLASMPEILVSIAADRIFASRPILSFLPFVPDYGTRKSTPQPLGRRDREELELLREKERKEKEEAARKRKEERKRQGILKNGASRILKATSAASSSFDRHIMTSSASAVSAPSSSSSLPKHNFMDESTPWGDSRRSLSTMSLSSMSDSGEGSMSMSDQRFDGDSDRLSMVDTDTSSMFSHSDRYTLPYDVEELGSQYYRGRRTLLPYVGTQSVYGASNIDRRDSSGSLVSSLWRRYGSRSGSTVSMQSSAFIGSCRDAAWQREQANYVDLSHPESTVTSMTTTMSSEGPDLDNQLRGDMDLESAIDGYGIGAHEDDEKEKEMAMSAAFSSVPFEKSDGSASAKQREAQQLE</sequence>
<name>A0A9P6PU97_9FUNG</name>
<evidence type="ECO:0000256" key="3">
    <source>
        <dbReference type="ARBA" id="ARBA00022827"/>
    </source>
</evidence>
<keyword evidence="4" id="KW-0560">Oxidoreductase</keyword>
<dbReference type="SUPFAM" id="SSF51905">
    <property type="entry name" value="FAD/NAD(P)-binding domain"/>
    <property type="match status" value="1"/>
</dbReference>
<evidence type="ECO:0000313" key="8">
    <source>
        <dbReference type="Proteomes" id="UP000726737"/>
    </source>
</evidence>
<evidence type="ECO:0000256" key="2">
    <source>
        <dbReference type="ARBA" id="ARBA00022630"/>
    </source>
</evidence>
<gene>
    <name evidence="7" type="ORF">BG011_006598</name>
</gene>
<dbReference type="Gene3D" id="3.50.50.60">
    <property type="entry name" value="FAD/NAD(P)-binding domain"/>
    <property type="match status" value="2"/>
</dbReference>
<dbReference type="GO" id="GO:0004497">
    <property type="term" value="F:monooxygenase activity"/>
    <property type="evidence" value="ECO:0007669"/>
    <property type="project" value="InterPro"/>
</dbReference>
<dbReference type="PRINTS" id="PR00420">
    <property type="entry name" value="RNGMNOXGNASE"/>
</dbReference>
<evidence type="ECO:0000256" key="4">
    <source>
        <dbReference type="ARBA" id="ARBA00023002"/>
    </source>
</evidence>
<organism evidence="7 8">
    <name type="scientific">Mortierella polycephala</name>
    <dbReference type="NCBI Taxonomy" id="41804"/>
    <lineage>
        <taxon>Eukaryota</taxon>
        <taxon>Fungi</taxon>
        <taxon>Fungi incertae sedis</taxon>
        <taxon>Mucoromycota</taxon>
        <taxon>Mortierellomycotina</taxon>
        <taxon>Mortierellomycetes</taxon>
        <taxon>Mortierellales</taxon>
        <taxon>Mortierellaceae</taxon>
        <taxon>Mortierella</taxon>
    </lineage>
</organism>
<dbReference type="EMBL" id="JAAAJA010000484">
    <property type="protein sequence ID" value="KAG0253019.1"/>
    <property type="molecule type" value="Genomic_DNA"/>
</dbReference>
<dbReference type="InterPro" id="IPR036188">
    <property type="entry name" value="FAD/NAD-bd_sf"/>
</dbReference>